<protein>
    <submittedName>
        <fullName evidence="1">Uncharacterized protein</fullName>
    </submittedName>
</protein>
<keyword evidence="2" id="KW-1185">Reference proteome</keyword>
<accession>A0ABD1LJN4</accession>
<dbReference type="EMBL" id="JBGMDY010000009">
    <property type="protein sequence ID" value="KAL2323741.1"/>
    <property type="molecule type" value="Genomic_DNA"/>
</dbReference>
<evidence type="ECO:0000313" key="1">
    <source>
        <dbReference type="EMBL" id="KAL2323741.1"/>
    </source>
</evidence>
<organism evidence="1 2">
    <name type="scientific">Flemingia macrophylla</name>
    <dbReference type="NCBI Taxonomy" id="520843"/>
    <lineage>
        <taxon>Eukaryota</taxon>
        <taxon>Viridiplantae</taxon>
        <taxon>Streptophyta</taxon>
        <taxon>Embryophyta</taxon>
        <taxon>Tracheophyta</taxon>
        <taxon>Spermatophyta</taxon>
        <taxon>Magnoliopsida</taxon>
        <taxon>eudicotyledons</taxon>
        <taxon>Gunneridae</taxon>
        <taxon>Pentapetalae</taxon>
        <taxon>rosids</taxon>
        <taxon>fabids</taxon>
        <taxon>Fabales</taxon>
        <taxon>Fabaceae</taxon>
        <taxon>Papilionoideae</taxon>
        <taxon>50 kb inversion clade</taxon>
        <taxon>NPAAA clade</taxon>
        <taxon>indigoferoid/millettioid clade</taxon>
        <taxon>Phaseoleae</taxon>
        <taxon>Flemingia</taxon>
    </lineage>
</organism>
<sequence length="80" mass="9304">MPNTLSKSDFPNIYILPIKDSQLSAFQILVYINCNIDLGLSINADKAYETYGRYHDCWITITDIYELVFLLLMYKKSCNL</sequence>
<reference evidence="1 2" key="1">
    <citation type="submission" date="2024-08" db="EMBL/GenBank/DDBJ databases">
        <title>Insights into the chromosomal genome structure of Flemingia macrophylla.</title>
        <authorList>
            <person name="Ding Y."/>
            <person name="Zhao Y."/>
            <person name="Bi W."/>
            <person name="Wu M."/>
            <person name="Zhao G."/>
            <person name="Gong Y."/>
            <person name="Li W."/>
            <person name="Zhang P."/>
        </authorList>
    </citation>
    <scope>NUCLEOTIDE SEQUENCE [LARGE SCALE GENOMIC DNA]</scope>
    <source>
        <strain evidence="1">DYQJB</strain>
        <tissue evidence="1">Leaf</tissue>
    </source>
</reference>
<comment type="caution">
    <text evidence="1">The sequence shown here is derived from an EMBL/GenBank/DDBJ whole genome shotgun (WGS) entry which is preliminary data.</text>
</comment>
<name>A0ABD1LJN4_9FABA</name>
<gene>
    <name evidence="1" type="ORF">Fmac_028120</name>
</gene>
<evidence type="ECO:0000313" key="2">
    <source>
        <dbReference type="Proteomes" id="UP001603857"/>
    </source>
</evidence>
<dbReference type="AlphaFoldDB" id="A0ABD1LJN4"/>
<proteinExistence type="predicted"/>
<dbReference type="Proteomes" id="UP001603857">
    <property type="component" value="Unassembled WGS sequence"/>
</dbReference>